<dbReference type="EMBL" id="JBFXLQ010000039">
    <property type="protein sequence ID" value="KAL2864643.1"/>
    <property type="molecule type" value="Genomic_DNA"/>
</dbReference>
<comment type="caution">
    <text evidence="1">The sequence shown here is derived from an EMBL/GenBank/DDBJ whole genome shotgun (WGS) entry which is preliminary data.</text>
</comment>
<dbReference type="GeneID" id="98140628"/>
<evidence type="ECO:0000313" key="1">
    <source>
        <dbReference type="EMBL" id="KAL2864643.1"/>
    </source>
</evidence>
<gene>
    <name evidence="1" type="ORF">BJX67DRAFT_209627</name>
</gene>
<reference evidence="1 2" key="1">
    <citation type="submission" date="2024-07" db="EMBL/GenBank/DDBJ databases">
        <title>Section-level genome sequencing and comparative genomics of Aspergillus sections Usti and Cavernicolus.</title>
        <authorList>
            <consortium name="Lawrence Berkeley National Laboratory"/>
            <person name="Nybo J.L."/>
            <person name="Vesth T.C."/>
            <person name="Theobald S."/>
            <person name="Frisvad J.C."/>
            <person name="Larsen T.O."/>
            <person name="Kjaerboelling I."/>
            <person name="Rothschild-Mancinelli K."/>
            <person name="Lyhne E.K."/>
            <person name="Kogle M.E."/>
            <person name="Barry K."/>
            <person name="Clum A."/>
            <person name="Na H."/>
            <person name="Ledsgaard L."/>
            <person name="Lin J."/>
            <person name="Lipzen A."/>
            <person name="Kuo A."/>
            <person name="Riley R."/>
            <person name="Mondo S."/>
            <person name="Labutti K."/>
            <person name="Haridas S."/>
            <person name="Pangalinan J."/>
            <person name="Salamov A.A."/>
            <person name="Simmons B.A."/>
            <person name="Magnuson J.K."/>
            <person name="Chen J."/>
            <person name="Drula E."/>
            <person name="Henrissat B."/>
            <person name="Wiebenga A."/>
            <person name="Lubbers R.J."/>
            <person name="Gomes A.C."/>
            <person name="Macurrencykelacurrency M.R."/>
            <person name="Stajich J."/>
            <person name="Grigoriev I.V."/>
            <person name="Mortensen U.H."/>
            <person name="De Vries R.P."/>
            <person name="Baker S.E."/>
            <person name="Andersen M.R."/>
        </authorList>
    </citation>
    <scope>NUCLEOTIDE SEQUENCE [LARGE SCALE GENOMIC DNA]</scope>
    <source>
        <strain evidence="1 2">CBS 449.75</strain>
    </source>
</reference>
<protein>
    <submittedName>
        <fullName evidence="1">Uncharacterized protein</fullName>
    </submittedName>
</protein>
<accession>A0ABR4LMJ8</accession>
<name>A0ABR4LMJ8_9EURO</name>
<sequence length="85" mass="9566">MGEVELQKTLLLLASLSDTSSGPDLRQASVSLRTWPDLDRPAHIARISHPGDTDARILTRYSLTRYRDKGSIFSEDGARLVWWVV</sequence>
<proteinExistence type="predicted"/>
<keyword evidence="2" id="KW-1185">Reference proteome</keyword>
<dbReference type="Proteomes" id="UP001610432">
    <property type="component" value="Unassembled WGS sequence"/>
</dbReference>
<evidence type="ECO:0000313" key="2">
    <source>
        <dbReference type="Proteomes" id="UP001610432"/>
    </source>
</evidence>
<dbReference type="RefSeq" id="XP_070883622.1">
    <property type="nucleotide sequence ID" value="XM_071025556.1"/>
</dbReference>
<organism evidence="1 2">
    <name type="scientific">Aspergillus lucknowensis</name>
    <dbReference type="NCBI Taxonomy" id="176173"/>
    <lineage>
        <taxon>Eukaryota</taxon>
        <taxon>Fungi</taxon>
        <taxon>Dikarya</taxon>
        <taxon>Ascomycota</taxon>
        <taxon>Pezizomycotina</taxon>
        <taxon>Eurotiomycetes</taxon>
        <taxon>Eurotiomycetidae</taxon>
        <taxon>Eurotiales</taxon>
        <taxon>Aspergillaceae</taxon>
        <taxon>Aspergillus</taxon>
        <taxon>Aspergillus subgen. Nidulantes</taxon>
    </lineage>
</organism>